<keyword evidence="5 7" id="KW-0411">Iron-sulfur</keyword>
<dbReference type="GO" id="GO:0042364">
    <property type="term" value="P:water-soluble vitamin biosynthetic process"/>
    <property type="evidence" value="ECO:0007669"/>
    <property type="project" value="UniProtKB-ARBA"/>
</dbReference>
<keyword evidence="4 7" id="KW-0408">Iron</keyword>
<dbReference type="NCBIfam" id="TIGR03956">
    <property type="entry name" value="rSAM_HydE"/>
    <property type="match status" value="1"/>
</dbReference>
<dbReference type="SUPFAM" id="SSF102114">
    <property type="entry name" value="Radical SAM enzymes"/>
    <property type="match status" value="1"/>
</dbReference>
<dbReference type="InterPro" id="IPR024021">
    <property type="entry name" value="FeFe-hyd_HydE_rSAM"/>
</dbReference>
<name>A0A1I0ZAU0_9FIRM</name>
<feature type="binding site" evidence="8">
    <location>
        <position position="162"/>
    </location>
    <ligand>
        <name>S-adenosyl-L-methionine</name>
        <dbReference type="ChEBI" id="CHEBI:59789"/>
    </ligand>
</feature>
<evidence type="ECO:0000313" key="10">
    <source>
        <dbReference type="EMBL" id="SFB21353.1"/>
    </source>
</evidence>
<dbReference type="GO" id="GO:0051539">
    <property type="term" value="F:4 iron, 4 sulfur cluster binding"/>
    <property type="evidence" value="ECO:0007669"/>
    <property type="project" value="UniProtKB-KW"/>
</dbReference>
<dbReference type="SFLD" id="SFLDG01280">
    <property type="entry name" value="HydE/PylB-like"/>
    <property type="match status" value="1"/>
</dbReference>
<keyword evidence="1 7" id="KW-0004">4Fe-4S</keyword>
<dbReference type="InterPro" id="IPR010722">
    <property type="entry name" value="BATS_dom"/>
</dbReference>
<proteinExistence type="predicted"/>
<dbReference type="Proteomes" id="UP000198838">
    <property type="component" value="Unassembled WGS sequence"/>
</dbReference>
<feature type="domain" description="Radical SAM core" evidence="9">
    <location>
        <begin position="48"/>
        <end position="264"/>
    </location>
</feature>
<dbReference type="PANTHER" id="PTHR43726:SF1">
    <property type="entry name" value="BIOTIN SYNTHASE"/>
    <property type="match status" value="1"/>
</dbReference>
<dbReference type="InterPro" id="IPR006638">
    <property type="entry name" value="Elp3/MiaA/NifB-like_rSAM"/>
</dbReference>
<feature type="binding site" evidence="7">
    <location>
        <position position="62"/>
    </location>
    <ligand>
        <name>[4Fe-4S] cluster</name>
        <dbReference type="ChEBI" id="CHEBI:49883"/>
        <note>4Fe-4S-S-AdoMet</note>
    </ligand>
</feature>
<feature type="binding site" evidence="8">
    <location>
        <position position="182"/>
    </location>
    <ligand>
        <name>S-adenosyl-L-methionine</name>
        <dbReference type="ChEBI" id="CHEBI:59789"/>
    </ligand>
</feature>
<dbReference type="SFLD" id="SFLDF00348">
    <property type="entry name" value="FeFe_hydrogenase_maturase_(Hyd"/>
    <property type="match status" value="1"/>
</dbReference>
<evidence type="ECO:0000256" key="2">
    <source>
        <dbReference type="ARBA" id="ARBA00022691"/>
    </source>
</evidence>
<feature type="binding site" evidence="7">
    <location>
        <position position="69"/>
    </location>
    <ligand>
        <name>[4Fe-4S] cluster</name>
        <dbReference type="ChEBI" id="CHEBI:49883"/>
        <note>4Fe-4S-S-AdoMet</note>
    </ligand>
</feature>
<dbReference type="Gene3D" id="3.20.20.70">
    <property type="entry name" value="Aldolase class I"/>
    <property type="match status" value="1"/>
</dbReference>
<dbReference type="EMBL" id="FOJY01000013">
    <property type="protein sequence ID" value="SFB21353.1"/>
    <property type="molecule type" value="Genomic_DNA"/>
</dbReference>
<dbReference type="InterPro" id="IPR007197">
    <property type="entry name" value="rSAM"/>
</dbReference>
<dbReference type="CDD" id="cd01335">
    <property type="entry name" value="Radical_SAM"/>
    <property type="match status" value="1"/>
</dbReference>
<dbReference type="GO" id="GO:0046872">
    <property type="term" value="F:metal ion binding"/>
    <property type="evidence" value="ECO:0007669"/>
    <property type="project" value="UniProtKB-KW"/>
</dbReference>
<evidence type="ECO:0000256" key="6">
    <source>
        <dbReference type="ARBA" id="ARBA00034078"/>
    </source>
</evidence>
<keyword evidence="3" id="KW-0479">Metal-binding</keyword>
<keyword evidence="2 7" id="KW-0949">S-adenosyl-L-methionine</keyword>
<dbReference type="PROSITE" id="PS51918">
    <property type="entry name" value="RADICAL_SAM"/>
    <property type="match status" value="1"/>
</dbReference>
<dbReference type="GO" id="GO:0044272">
    <property type="term" value="P:sulfur compound biosynthetic process"/>
    <property type="evidence" value="ECO:0007669"/>
    <property type="project" value="UniProtKB-ARBA"/>
</dbReference>
<keyword evidence="11" id="KW-1185">Reference proteome</keyword>
<dbReference type="SFLD" id="SFLDG01060">
    <property type="entry name" value="BATS_domain_containing"/>
    <property type="match status" value="1"/>
</dbReference>
<dbReference type="STRING" id="1120918.SAMN05216249_11363"/>
<evidence type="ECO:0000259" key="9">
    <source>
        <dbReference type="PROSITE" id="PS51918"/>
    </source>
</evidence>
<comment type="cofactor">
    <cofactor evidence="6">
        <name>[2Fe-2S] cluster</name>
        <dbReference type="ChEBI" id="CHEBI:190135"/>
    </cofactor>
</comment>
<evidence type="ECO:0000256" key="5">
    <source>
        <dbReference type="ARBA" id="ARBA00023014"/>
    </source>
</evidence>
<evidence type="ECO:0000256" key="7">
    <source>
        <dbReference type="PIRSR" id="PIRSR004762-1"/>
    </source>
</evidence>
<dbReference type="RefSeq" id="WP_092873056.1">
    <property type="nucleotide sequence ID" value="NZ_FOJY01000013.1"/>
</dbReference>
<dbReference type="GO" id="GO:0016740">
    <property type="term" value="F:transferase activity"/>
    <property type="evidence" value="ECO:0007669"/>
    <property type="project" value="TreeGrafter"/>
</dbReference>
<dbReference type="AlphaFoldDB" id="A0A1I0ZAU0"/>
<evidence type="ECO:0000256" key="8">
    <source>
        <dbReference type="PIRSR" id="PIRSR004762-2"/>
    </source>
</evidence>
<sequence length="353" mass="40810">MEELIRKLYETGFLEREEFKKLIEDRNEESYEALKKLASKRAIENYGHDVYLRGLIEFTNYCRNDCYYCGIRASNKEAERYRLSKDEILYCADMGYKLGFRTIVLQGGEDLTYKDEEICDIIREIKKLHEDVAVTLSIGEKSKESYEAYFKAGASRYLLRHETANEEHYKKLHPDKLSLENRKECLKNLKEIGYQIGAGFMVGSPYQTIDYIIDDLFYLKKLQPHMIGIGPFIPHKDTPFKDFERGSLELTLYMLAILRLMFPKVLLPATTALGSIDPKGREKGILSGANVVMPNLSPKDVRNKYMLYDGKICTGDEAAECRKCMERRIENIGYKVAVSKGDHIDFVNNLIKC</sequence>
<dbReference type="PIRSF" id="PIRSF004762">
    <property type="entry name" value="CHP00423"/>
    <property type="match status" value="1"/>
</dbReference>
<organism evidence="10 11">
    <name type="scientific">Acetitomaculum ruminis DSM 5522</name>
    <dbReference type="NCBI Taxonomy" id="1120918"/>
    <lineage>
        <taxon>Bacteria</taxon>
        <taxon>Bacillati</taxon>
        <taxon>Bacillota</taxon>
        <taxon>Clostridia</taxon>
        <taxon>Lachnospirales</taxon>
        <taxon>Lachnospiraceae</taxon>
        <taxon>Acetitomaculum</taxon>
    </lineage>
</organism>
<evidence type="ECO:0000313" key="11">
    <source>
        <dbReference type="Proteomes" id="UP000198838"/>
    </source>
</evidence>
<dbReference type="InterPro" id="IPR034422">
    <property type="entry name" value="HydE/PylB-like"/>
</dbReference>
<dbReference type="InterPro" id="IPR058240">
    <property type="entry name" value="rSAM_sf"/>
</dbReference>
<protein>
    <submittedName>
        <fullName evidence="10">Iron-only hydrogenase maturation protein HydE</fullName>
    </submittedName>
</protein>
<dbReference type="SMART" id="SM00876">
    <property type="entry name" value="BATS"/>
    <property type="match status" value="1"/>
</dbReference>
<feature type="binding site" evidence="7">
    <location>
        <position position="66"/>
    </location>
    <ligand>
        <name>[4Fe-4S] cluster</name>
        <dbReference type="ChEBI" id="CHEBI:49883"/>
        <note>4Fe-4S-S-AdoMet</note>
    </ligand>
</feature>
<evidence type="ECO:0000256" key="4">
    <source>
        <dbReference type="ARBA" id="ARBA00023004"/>
    </source>
</evidence>
<accession>A0A1I0ZAU0</accession>
<comment type="cofactor">
    <cofactor evidence="7">
        <name>[4Fe-4S] cluster</name>
        <dbReference type="ChEBI" id="CHEBI:49883"/>
    </cofactor>
    <text evidence="7">Binds 1 [4Fe-4S] cluster. The cluster is coordinated with 3 cysteines and an exchangeable S-adenosyl-L-methionine.</text>
</comment>
<gene>
    <name evidence="10" type="ORF">SAMN05216249_11363</name>
</gene>
<dbReference type="SMART" id="SM00729">
    <property type="entry name" value="Elp3"/>
    <property type="match status" value="1"/>
</dbReference>
<reference evidence="10 11" key="1">
    <citation type="submission" date="2016-10" db="EMBL/GenBank/DDBJ databases">
        <authorList>
            <person name="de Groot N.N."/>
        </authorList>
    </citation>
    <scope>NUCLEOTIDE SEQUENCE [LARGE SCALE GENOMIC DNA]</scope>
    <source>
        <strain evidence="10 11">DSM 5522</strain>
    </source>
</reference>
<dbReference type="InterPro" id="IPR013785">
    <property type="entry name" value="Aldolase_TIM"/>
</dbReference>
<dbReference type="OrthoDB" id="9775764at2"/>
<dbReference type="PANTHER" id="PTHR43726">
    <property type="entry name" value="3-METHYLORNITHINE SYNTHASE"/>
    <property type="match status" value="1"/>
</dbReference>
<dbReference type="SFLD" id="SFLDS00029">
    <property type="entry name" value="Radical_SAM"/>
    <property type="match status" value="1"/>
</dbReference>
<dbReference type="Pfam" id="PF04055">
    <property type="entry name" value="Radical_SAM"/>
    <property type="match status" value="1"/>
</dbReference>
<evidence type="ECO:0000256" key="3">
    <source>
        <dbReference type="ARBA" id="ARBA00022723"/>
    </source>
</evidence>
<feature type="binding site" evidence="8">
    <location>
        <position position="137"/>
    </location>
    <ligand>
        <name>(3R)-3-methyl-D-ornithine</name>
        <dbReference type="ChEBI" id="CHEBI:64642"/>
    </ligand>
</feature>
<evidence type="ECO:0000256" key="1">
    <source>
        <dbReference type="ARBA" id="ARBA00022485"/>
    </source>
</evidence>